<comment type="subcellular location">
    <subcellularLocation>
        <location evidence="1">Membrane</location>
        <topology evidence="1">Single-pass type II membrane protein</topology>
    </subcellularLocation>
</comment>
<evidence type="ECO:0000313" key="8">
    <source>
        <dbReference type="EMBL" id="CAE8645754.1"/>
    </source>
</evidence>
<dbReference type="PANTHER" id="PTHR23033:SF14">
    <property type="entry name" value="GLYCOPROTEIN-N-ACETYLGALACTOSAMINE 3-BETA-GALACTOSYLTRANSFERASE 1-RELATED"/>
    <property type="match status" value="1"/>
</dbReference>
<dbReference type="InterPro" id="IPR026050">
    <property type="entry name" value="C1GALT1/C1GALT1_chp1"/>
</dbReference>
<dbReference type="PANTHER" id="PTHR23033">
    <property type="entry name" value="BETA1,3-GALACTOSYLTRANSFERASE"/>
    <property type="match status" value="1"/>
</dbReference>
<dbReference type="Proteomes" id="UP000626109">
    <property type="component" value="Unassembled WGS sequence"/>
</dbReference>
<dbReference type="GO" id="GO:0016263">
    <property type="term" value="F:glycoprotein-N-acetylgalactosamine 3-beta-galactosyltransferase activity"/>
    <property type="evidence" value="ECO:0007669"/>
    <property type="project" value="TreeGrafter"/>
</dbReference>
<evidence type="ECO:0000256" key="5">
    <source>
        <dbReference type="ARBA" id="ARBA00022989"/>
    </source>
</evidence>
<keyword evidence="6" id="KW-0472">Membrane</keyword>
<name>A0A813I6D5_POLGL</name>
<comment type="caution">
    <text evidence="8">The sequence shown here is derived from an EMBL/GenBank/DDBJ whole genome shotgun (WGS) entry which is preliminary data.</text>
</comment>
<keyword evidence="4" id="KW-0735">Signal-anchor</keyword>
<dbReference type="GO" id="GO:0016020">
    <property type="term" value="C:membrane"/>
    <property type="evidence" value="ECO:0007669"/>
    <property type="project" value="UniProtKB-SubCell"/>
</dbReference>
<keyword evidence="5" id="KW-1133">Transmembrane helix</keyword>
<evidence type="ECO:0000256" key="1">
    <source>
        <dbReference type="ARBA" id="ARBA00004606"/>
    </source>
</evidence>
<protein>
    <recommendedName>
        <fullName evidence="10">Hexosyltransferase</fullName>
    </recommendedName>
</protein>
<dbReference type="EMBL" id="CAJNNW010003819">
    <property type="protein sequence ID" value="CAE8645754.1"/>
    <property type="molecule type" value="Genomic_DNA"/>
</dbReference>
<dbReference type="Gene3D" id="3.90.550.50">
    <property type="match status" value="1"/>
</dbReference>
<gene>
    <name evidence="8" type="ORF">PGLA2088_LOCUS4187</name>
</gene>
<sequence>MEAVLRTYGPDCDELRFFVATEQAELENDLMVDLHAAFHRAVIPDQDSFHRENSSQPAPSSANTIIKLLHMLRWAAEDHVRRHGPQEQWWFCRLERDTFFLPENFRLLVASARLDAKDAHYLGAREFTDVARVGLVFNDGGPGVCLSGGALLRLHAVLVQAPTLPGDQLPDFQSCAFAAGHREDIMLAACLRQVVCNVRASKASTPGTFGPAGRICTCSAPMSMNSGLWTLPAPSTPSRTSQCLTTHGHS</sequence>
<keyword evidence="3" id="KW-0812">Transmembrane</keyword>
<evidence type="ECO:0000256" key="6">
    <source>
        <dbReference type="ARBA" id="ARBA00023136"/>
    </source>
</evidence>
<evidence type="ECO:0000256" key="2">
    <source>
        <dbReference type="ARBA" id="ARBA00006462"/>
    </source>
</evidence>
<evidence type="ECO:0000256" key="7">
    <source>
        <dbReference type="SAM" id="MobiDB-lite"/>
    </source>
</evidence>
<comment type="similarity">
    <text evidence="2">Belongs to the glycosyltransferase 31 family. Beta3-Gal-T subfamily.</text>
</comment>
<feature type="region of interest" description="Disordered" evidence="7">
    <location>
        <begin position="230"/>
        <end position="250"/>
    </location>
</feature>
<feature type="compositionally biased region" description="Polar residues" evidence="7">
    <location>
        <begin position="236"/>
        <end position="250"/>
    </location>
</feature>
<proteinExistence type="inferred from homology"/>
<dbReference type="AlphaFoldDB" id="A0A813I6D5"/>
<accession>A0A813I6D5</accession>
<evidence type="ECO:0000313" key="9">
    <source>
        <dbReference type="Proteomes" id="UP000626109"/>
    </source>
</evidence>
<organism evidence="8 9">
    <name type="scientific">Polarella glacialis</name>
    <name type="common">Dinoflagellate</name>
    <dbReference type="NCBI Taxonomy" id="89957"/>
    <lineage>
        <taxon>Eukaryota</taxon>
        <taxon>Sar</taxon>
        <taxon>Alveolata</taxon>
        <taxon>Dinophyceae</taxon>
        <taxon>Suessiales</taxon>
        <taxon>Suessiaceae</taxon>
        <taxon>Polarella</taxon>
    </lineage>
</organism>
<evidence type="ECO:0000256" key="3">
    <source>
        <dbReference type="ARBA" id="ARBA00022692"/>
    </source>
</evidence>
<evidence type="ECO:0000256" key="4">
    <source>
        <dbReference type="ARBA" id="ARBA00022968"/>
    </source>
</evidence>
<evidence type="ECO:0008006" key="10">
    <source>
        <dbReference type="Google" id="ProtNLM"/>
    </source>
</evidence>
<reference evidence="8" key="1">
    <citation type="submission" date="2021-02" db="EMBL/GenBank/DDBJ databases">
        <authorList>
            <person name="Dougan E. K."/>
            <person name="Rhodes N."/>
            <person name="Thang M."/>
            <person name="Chan C."/>
        </authorList>
    </citation>
    <scope>NUCLEOTIDE SEQUENCE</scope>
</reference>